<feature type="region of interest" description="Disordered" evidence="3">
    <location>
        <begin position="68"/>
        <end position="92"/>
    </location>
</feature>
<sequence>MQRRRFPRLSGKIQSPSISSNNTTEKSTIKTVNRSYYTKYNTIILIFVSCIILAILFYEHEVISKPKSVVSPPKSIEKKENKTSPSGFKKTTASAIDSYGNEENVFKQVMKRSEHFQSHCKALPEHHLGEAKPKDFDTGVDPLPEHGVHEAMQNWLDGDAKNRGEVNYPICSLPPVKECDVDQFTLILMSHTVEEDDRLKKLRSGISNLSVWSNTGEIILVWNNDRSVLEDCQKEHCQRIVQWDKDPSHKLRIFYALENGMTNNLLNRYHPSLEPKHEAIVYFDDDGPFHSELAMEVGFELWKYNSDVQIASMARNIRYPSTRMDDLQNKASDVASELYHKDDWRTHTHPYDTKTIENNLKFEGRGKIEDTGYPQFTPICHEETGDVVEYNYYVWPNFKAHMNIPSGSILHRNYLCFMWHPAFEELREYILRHPTHPDDMTMSTLVSHLSGKPLRTFPRKIKDEGKIWKKKEPGHRRLGEVVSSSSEEEISDSSPSTSSEEPRRRLLWQHKDWGNMREEAINSIVGYFGSVNPGSVGWCVGTEYQQEATGKGNMRFECKKEKFPDISEIPWMNAGGLGYDECPR</sequence>
<feature type="compositionally biased region" description="Polar residues" evidence="3">
    <location>
        <begin position="12"/>
        <end position="25"/>
    </location>
</feature>
<keyword evidence="2" id="KW-1015">Disulfide bond</keyword>
<comment type="caution">
    <text evidence="6">The sequence shown here is derived from an EMBL/GenBank/DDBJ whole genome shotgun (WGS) entry which is preliminary data.</text>
</comment>
<reference evidence="6 7" key="1">
    <citation type="journal article" date="2021" name="Sci. Rep.">
        <title>The genome of the diatom Chaetoceros tenuissimus carries an ancient integrated fragment of an extant virus.</title>
        <authorList>
            <person name="Hongo Y."/>
            <person name="Kimura K."/>
            <person name="Takaki Y."/>
            <person name="Yoshida Y."/>
            <person name="Baba S."/>
            <person name="Kobayashi G."/>
            <person name="Nagasaki K."/>
            <person name="Hano T."/>
            <person name="Tomaru Y."/>
        </authorList>
    </citation>
    <scope>NUCLEOTIDE SEQUENCE [LARGE SCALE GENOMIC DNA]</scope>
    <source>
        <strain evidence="6 7">NIES-3715</strain>
    </source>
</reference>
<keyword evidence="4" id="KW-1133">Transmembrane helix</keyword>
<keyword evidence="4" id="KW-0812">Transmembrane</keyword>
<keyword evidence="1" id="KW-0808">Transferase</keyword>
<evidence type="ECO:0000256" key="2">
    <source>
        <dbReference type="ARBA" id="ARBA00023157"/>
    </source>
</evidence>
<name>A0AAD3H1N6_9STRA</name>
<keyword evidence="7" id="KW-1185">Reference proteome</keyword>
<dbReference type="Proteomes" id="UP001054902">
    <property type="component" value="Unassembled WGS sequence"/>
</dbReference>
<protein>
    <recommendedName>
        <fullName evidence="5">Glycosyl transferase 64 domain-containing protein</fullName>
    </recommendedName>
</protein>
<dbReference type="InterPro" id="IPR029044">
    <property type="entry name" value="Nucleotide-diphossugar_trans"/>
</dbReference>
<evidence type="ECO:0000259" key="5">
    <source>
        <dbReference type="Pfam" id="PF09258"/>
    </source>
</evidence>
<gene>
    <name evidence="6" type="ORF">CTEN210_03322</name>
</gene>
<dbReference type="GO" id="GO:0016020">
    <property type="term" value="C:membrane"/>
    <property type="evidence" value="ECO:0007669"/>
    <property type="project" value="InterPro"/>
</dbReference>
<evidence type="ECO:0000313" key="6">
    <source>
        <dbReference type="EMBL" id="GFH46848.1"/>
    </source>
</evidence>
<feature type="region of interest" description="Disordered" evidence="3">
    <location>
        <begin position="1"/>
        <end position="25"/>
    </location>
</feature>
<evidence type="ECO:0000256" key="4">
    <source>
        <dbReference type="SAM" id="Phobius"/>
    </source>
</evidence>
<feature type="domain" description="Glycosyl transferase 64" evidence="5">
    <location>
        <begin position="184"/>
        <end position="312"/>
    </location>
</feature>
<dbReference type="AlphaFoldDB" id="A0AAD3H1N6"/>
<organism evidence="6 7">
    <name type="scientific">Chaetoceros tenuissimus</name>
    <dbReference type="NCBI Taxonomy" id="426638"/>
    <lineage>
        <taxon>Eukaryota</taxon>
        <taxon>Sar</taxon>
        <taxon>Stramenopiles</taxon>
        <taxon>Ochrophyta</taxon>
        <taxon>Bacillariophyta</taxon>
        <taxon>Coscinodiscophyceae</taxon>
        <taxon>Chaetocerotophycidae</taxon>
        <taxon>Chaetocerotales</taxon>
        <taxon>Chaetocerotaceae</taxon>
        <taxon>Chaetoceros</taxon>
    </lineage>
</organism>
<dbReference type="Gene3D" id="3.90.550.10">
    <property type="entry name" value="Spore Coat Polysaccharide Biosynthesis Protein SpsA, Chain A"/>
    <property type="match status" value="1"/>
</dbReference>
<feature type="compositionally biased region" description="Polar residues" evidence="3">
    <location>
        <begin position="83"/>
        <end position="92"/>
    </location>
</feature>
<feature type="transmembrane region" description="Helical" evidence="4">
    <location>
        <begin position="40"/>
        <end position="58"/>
    </location>
</feature>
<keyword evidence="4" id="KW-0472">Membrane</keyword>
<dbReference type="Pfam" id="PF09258">
    <property type="entry name" value="Glyco_transf_64"/>
    <property type="match status" value="1"/>
</dbReference>
<feature type="region of interest" description="Disordered" evidence="3">
    <location>
        <begin position="475"/>
        <end position="503"/>
    </location>
</feature>
<accession>A0AAD3H1N6</accession>
<proteinExistence type="predicted"/>
<evidence type="ECO:0000256" key="1">
    <source>
        <dbReference type="ARBA" id="ARBA00022679"/>
    </source>
</evidence>
<dbReference type="EMBL" id="BLLK01000022">
    <property type="protein sequence ID" value="GFH46848.1"/>
    <property type="molecule type" value="Genomic_DNA"/>
</dbReference>
<dbReference type="GO" id="GO:0016757">
    <property type="term" value="F:glycosyltransferase activity"/>
    <property type="evidence" value="ECO:0007669"/>
    <property type="project" value="InterPro"/>
</dbReference>
<dbReference type="InterPro" id="IPR015338">
    <property type="entry name" value="GT64_dom"/>
</dbReference>
<evidence type="ECO:0000256" key="3">
    <source>
        <dbReference type="SAM" id="MobiDB-lite"/>
    </source>
</evidence>
<evidence type="ECO:0000313" key="7">
    <source>
        <dbReference type="Proteomes" id="UP001054902"/>
    </source>
</evidence>